<dbReference type="Pfam" id="PF07653">
    <property type="entry name" value="SH3_2"/>
    <property type="match status" value="1"/>
</dbReference>
<evidence type="ECO:0000313" key="6">
    <source>
        <dbReference type="Proteomes" id="UP001181693"/>
    </source>
</evidence>
<dbReference type="PANTHER" id="PTHR14167:SF116">
    <property type="entry name" value="CAP, ISOFORM AC"/>
    <property type="match status" value="1"/>
</dbReference>
<feature type="compositionally biased region" description="Basic and acidic residues" evidence="3">
    <location>
        <begin position="230"/>
        <end position="239"/>
    </location>
</feature>
<dbReference type="PRINTS" id="PR00452">
    <property type="entry name" value="SH3DOMAIN"/>
</dbReference>
<dbReference type="PANTHER" id="PTHR14167">
    <property type="entry name" value="SH3 DOMAIN-CONTAINING"/>
    <property type="match status" value="1"/>
</dbReference>
<accession>A0AAV3BB94</accession>
<feature type="region of interest" description="Disordered" evidence="3">
    <location>
        <begin position="218"/>
        <end position="296"/>
    </location>
</feature>
<dbReference type="EMBL" id="DYDO01000001">
    <property type="protein sequence ID" value="DBA33653.1"/>
    <property type="molecule type" value="Genomic_DNA"/>
</dbReference>
<evidence type="ECO:0000313" key="5">
    <source>
        <dbReference type="EMBL" id="DBA33653.1"/>
    </source>
</evidence>
<keyword evidence="6" id="KW-1185">Reference proteome</keyword>
<dbReference type="PROSITE" id="PS50002">
    <property type="entry name" value="SH3"/>
    <property type="match status" value="3"/>
</dbReference>
<keyword evidence="1 2" id="KW-0728">SH3 domain</keyword>
<evidence type="ECO:0000256" key="2">
    <source>
        <dbReference type="PROSITE-ProRule" id="PRU00192"/>
    </source>
</evidence>
<dbReference type="SMART" id="SM00326">
    <property type="entry name" value="SH3"/>
    <property type="match status" value="3"/>
</dbReference>
<comment type="caution">
    <text evidence="5">The sequence shown here is derived from an EMBL/GenBank/DDBJ whole genome shotgun (WGS) entry which is preliminary data.</text>
</comment>
<dbReference type="Proteomes" id="UP001181693">
    <property type="component" value="Unassembled WGS sequence"/>
</dbReference>
<dbReference type="InterPro" id="IPR050384">
    <property type="entry name" value="Endophilin_SH3RF"/>
</dbReference>
<dbReference type="Pfam" id="PF14604">
    <property type="entry name" value="SH3_9"/>
    <property type="match status" value="2"/>
</dbReference>
<evidence type="ECO:0000256" key="1">
    <source>
        <dbReference type="ARBA" id="ARBA00022443"/>
    </source>
</evidence>
<feature type="compositionally biased region" description="Low complexity" evidence="3">
    <location>
        <begin position="259"/>
        <end position="279"/>
    </location>
</feature>
<feature type="domain" description="SH3" evidence="4">
    <location>
        <begin position="1"/>
        <end position="56"/>
    </location>
</feature>
<feature type="domain" description="SH3" evidence="4">
    <location>
        <begin position="150"/>
        <end position="211"/>
    </location>
</feature>
<feature type="domain" description="SH3" evidence="4">
    <location>
        <begin position="80"/>
        <end position="139"/>
    </location>
</feature>
<dbReference type="CDD" id="cd12142">
    <property type="entry name" value="SH3_D21-like"/>
    <property type="match status" value="1"/>
</dbReference>
<protein>
    <recommendedName>
        <fullName evidence="4">SH3 domain-containing protein</fullName>
    </recommendedName>
</protein>
<evidence type="ECO:0000256" key="3">
    <source>
        <dbReference type="SAM" id="MobiDB-lite"/>
    </source>
</evidence>
<gene>
    <name evidence="5" type="ORF">GDO54_001302</name>
</gene>
<dbReference type="PRINTS" id="PR01887">
    <property type="entry name" value="SPECTRNALPHA"/>
</dbReference>
<reference evidence="5" key="1">
    <citation type="thesis" date="2020" institute="ProQuest LLC" country="789 East Eisenhower Parkway, Ann Arbor, MI, USA">
        <title>Comparative Genomics and Chromosome Evolution.</title>
        <authorList>
            <person name="Mudd A.B."/>
        </authorList>
    </citation>
    <scope>NUCLEOTIDE SEQUENCE</scope>
    <source>
        <strain evidence="5">1538</strain>
        <tissue evidence="5">Blood</tissue>
    </source>
</reference>
<name>A0AAV3BB94_PYXAD</name>
<dbReference type="AlphaFoldDB" id="A0AAV3BB94"/>
<proteinExistence type="predicted"/>
<organism evidence="5 6">
    <name type="scientific">Pyxicephalus adspersus</name>
    <name type="common">African bullfrog</name>
    <dbReference type="NCBI Taxonomy" id="30357"/>
    <lineage>
        <taxon>Eukaryota</taxon>
        <taxon>Metazoa</taxon>
        <taxon>Chordata</taxon>
        <taxon>Craniata</taxon>
        <taxon>Vertebrata</taxon>
        <taxon>Euteleostomi</taxon>
        <taxon>Amphibia</taxon>
        <taxon>Batrachia</taxon>
        <taxon>Anura</taxon>
        <taxon>Neobatrachia</taxon>
        <taxon>Ranoidea</taxon>
        <taxon>Pyxicephalidae</taxon>
        <taxon>Pyxicephalinae</taxon>
        <taxon>Pyxicephalus</taxon>
    </lineage>
</organism>
<dbReference type="Gene3D" id="2.30.30.40">
    <property type="entry name" value="SH3 Domains"/>
    <property type="match status" value="3"/>
</dbReference>
<dbReference type="InterPro" id="IPR035468">
    <property type="entry name" value="SH3D21_SH3"/>
</dbReference>
<dbReference type="SUPFAM" id="SSF50044">
    <property type="entry name" value="SH3-domain"/>
    <property type="match status" value="3"/>
</dbReference>
<sequence length="383" mass="42821">MLALIDFQGQLEDELNLKAGDIIKHVKKTAEEGWLEGENNGKRGLFPQIFVKEIPSFFLSNNGQQFPRSVRKVNASVQKKKQRWCRAEYSYCPGKPDELELVAGEVLEVLEEIEDGWWLGKKGELVGAFPSNFVQEISEPPLGPSSTQSLCNEYARVMFDYTPAMPDELPLKKGDVVSLISKETEDEGWWKGELNGKTGFFPDNFVILLPLNSQIKASKPPKRISTVKGSEPKESKAEPTSKVTHQPAKKPAPPPPVPAKSKPNASPASKFNFTSSSSNDVDDNTDNSTLDGLKVSSMKLAHPTVDRPKMQGKRPPKTKVISSEVRIYSFAEVNGHFPVALESIQIPFTFFNFMLLRLQLFFPIILHSIPHNDKVKTEFQIIL</sequence>
<dbReference type="InterPro" id="IPR036028">
    <property type="entry name" value="SH3-like_dom_sf"/>
</dbReference>
<evidence type="ECO:0000259" key="4">
    <source>
        <dbReference type="PROSITE" id="PS50002"/>
    </source>
</evidence>
<dbReference type="InterPro" id="IPR001452">
    <property type="entry name" value="SH3_domain"/>
</dbReference>